<dbReference type="InterPro" id="IPR008995">
    <property type="entry name" value="Mo/tungstate-bd_C_term_dom"/>
</dbReference>
<dbReference type="Gene3D" id="2.40.50.100">
    <property type="match status" value="2"/>
</dbReference>
<proteinExistence type="predicted"/>
<feature type="domain" description="Mop" evidence="3">
    <location>
        <begin position="2"/>
        <end position="68"/>
    </location>
</feature>
<dbReference type="AlphaFoldDB" id="A0A0L8L1N5"/>
<dbReference type="GO" id="GO:0015689">
    <property type="term" value="P:molybdate ion transport"/>
    <property type="evidence" value="ECO:0007669"/>
    <property type="project" value="InterPro"/>
</dbReference>
<dbReference type="SUPFAM" id="SSF50331">
    <property type="entry name" value="MOP-like"/>
    <property type="match status" value="2"/>
</dbReference>
<keyword evidence="5" id="KW-1185">Reference proteome</keyword>
<dbReference type="PROSITE" id="PS51866">
    <property type="entry name" value="MOP"/>
    <property type="match status" value="2"/>
</dbReference>
<dbReference type="InterPro" id="IPR005116">
    <property type="entry name" value="Transp-assoc_OB_typ1"/>
</dbReference>
<dbReference type="eggNOG" id="COG4148">
    <property type="taxonomic scope" value="Bacteria"/>
</dbReference>
<dbReference type="STRING" id="67356.AQJ84_05375"/>
<comment type="caution">
    <text evidence="4">The sequence shown here is derived from an EMBL/GenBank/DDBJ whole genome shotgun (WGS) entry which is preliminary data.</text>
</comment>
<gene>
    <name evidence="4" type="ORF">ADK37_29030</name>
</gene>
<reference evidence="5" key="1">
    <citation type="submission" date="2015-07" db="EMBL/GenBank/DDBJ databases">
        <authorList>
            <person name="Ju K.-S."/>
            <person name="Doroghazi J.R."/>
            <person name="Metcalf W.W."/>
        </authorList>
    </citation>
    <scope>NUCLEOTIDE SEQUENCE [LARGE SCALE GENOMIC DNA]</scope>
    <source>
        <strain evidence="5">NRRL 2290</strain>
    </source>
</reference>
<dbReference type="EMBL" id="LGUS01000188">
    <property type="protein sequence ID" value="KOG32035.1"/>
    <property type="molecule type" value="Genomic_DNA"/>
</dbReference>
<dbReference type="NCBIfam" id="TIGR00638">
    <property type="entry name" value="Mop"/>
    <property type="match status" value="2"/>
</dbReference>
<keyword evidence="1 2" id="KW-0500">Molybdenum</keyword>
<dbReference type="OrthoDB" id="122515at2"/>
<dbReference type="Pfam" id="PF03459">
    <property type="entry name" value="TOBE"/>
    <property type="match status" value="2"/>
</dbReference>
<evidence type="ECO:0000313" key="5">
    <source>
        <dbReference type="Proteomes" id="UP000037251"/>
    </source>
</evidence>
<dbReference type="Proteomes" id="UP000037251">
    <property type="component" value="Unassembled WGS sequence"/>
</dbReference>
<organism evidence="4 5">
    <name type="scientific">Streptomyces resistomycificus</name>
    <dbReference type="NCBI Taxonomy" id="67356"/>
    <lineage>
        <taxon>Bacteria</taxon>
        <taxon>Bacillati</taxon>
        <taxon>Actinomycetota</taxon>
        <taxon>Actinomycetes</taxon>
        <taxon>Kitasatosporales</taxon>
        <taxon>Streptomycetaceae</taxon>
        <taxon>Streptomyces</taxon>
        <taxon>Streptomyces aurantiacus group</taxon>
    </lineage>
</organism>
<protein>
    <submittedName>
        <fullName evidence="4">Adenylate kinase</fullName>
    </submittedName>
</protein>
<name>A0A0L8L1N5_9ACTN</name>
<dbReference type="GO" id="GO:0016301">
    <property type="term" value="F:kinase activity"/>
    <property type="evidence" value="ECO:0007669"/>
    <property type="project" value="UniProtKB-KW"/>
</dbReference>
<dbReference type="PATRIC" id="fig|67356.5.peg.6198"/>
<evidence type="ECO:0000313" key="4">
    <source>
        <dbReference type="EMBL" id="KOG32035.1"/>
    </source>
</evidence>
<accession>A0A0L8L1N5</accession>
<evidence type="ECO:0000256" key="1">
    <source>
        <dbReference type="ARBA" id="ARBA00022505"/>
    </source>
</evidence>
<dbReference type="InterPro" id="IPR004606">
    <property type="entry name" value="Mop_domain"/>
</dbReference>
<keyword evidence="4" id="KW-0418">Kinase</keyword>
<evidence type="ECO:0000256" key="2">
    <source>
        <dbReference type="PROSITE-ProRule" id="PRU01213"/>
    </source>
</evidence>
<keyword evidence="4" id="KW-0808">Transferase</keyword>
<sequence length="143" mass="14223">MPLSIRNQLPGTVSAVTPGEVMATVKLRLTGGRNLTAAITLEAAEELGLTAGSAVHALIKSTEISLAAAPVEGLSLRNQLPGTVREIATGGAMASVKIAVDGTAEGGDLTAVITSDAVADLALTPGTPVVALIKSTEISLSTP</sequence>
<feature type="domain" description="Mop" evidence="3">
    <location>
        <begin position="73"/>
        <end position="142"/>
    </location>
</feature>
<dbReference type="RefSeq" id="WP_030044070.1">
    <property type="nucleotide sequence ID" value="NZ_KL575639.1"/>
</dbReference>
<evidence type="ECO:0000259" key="3">
    <source>
        <dbReference type="PROSITE" id="PS51866"/>
    </source>
</evidence>